<dbReference type="EMBL" id="FPHM01000251">
    <property type="protein sequence ID" value="SFV71484.1"/>
    <property type="molecule type" value="Genomic_DNA"/>
</dbReference>
<organism evidence="1">
    <name type="scientific">hydrothermal vent metagenome</name>
    <dbReference type="NCBI Taxonomy" id="652676"/>
    <lineage>
        <taxon>unclassified sequences</taxon>
        <taxon>metagenomes</taxon>
        <taxon>ecological metagenomes</taxon>
    </lineage>
</organism>
<proteinExistence type="predicted"/>
<dbReference type="AlphaFoldDB" id="A0A1W1D078"/>
<protein>
    <submittedName>
        <fullName evidence="1">Uncharacterized protein</fullName>
    </submittedName>
</protein>
<reference evidence="1" key="1">
    <citation type="submission" date="2016-10" db="EMBL/GenBank/DDBJ databases">
        <authorList>
            <person name="de Groot N.N."/>
        </authorList>
    </citation>
    <scope>NUCLEOTIDE SEQUENCE</scope>
</reference>
<accession>A0A1W1D078</accession>
<sequence>MYSKMGIIAYSFSIYFPTLHCKFNFNAVNLWLIKAKEQ</sequence>
<evidence type="ECO:0000313" key="1">
    <source>
        <dbReference type="EMBL" id="SFV71484.1"/>
    </source>
</evidence>
<gene>
    <name evidence="1" type="ORF">MNB_SV-13-1448</name>
</gene>
<name>A0A1W1D078_9ZZZZ</name>